<protein>
    <submittedName>
        <fullName evidence="7">SH3_10 domain-containing protein</fullName>
    </submittedName>
</protein>
<dbReference type="Proteomes" id="UP000095280">
    <property type="component" value="Unplaced"/>
</dbReference>
<evidence type="ECO:0000256" key="2">
    <source>
        <dbReference type="ARBA" id="ARBA00022737"/>
    </source>
</evidence>
<dbReference type="Gene3D" id="2.30.30.40">
    <property type="entry name" value="SH3 Domains"/>
    <property type="match status" value="1"/>
</dbReference>
<feature type="region of interest" description="Disordered" evidence="4">
    <location>
        <begin position="1710"/>
        <end position="1731"/>
    </location>
</feature>
<evidence type="ECO:0000256" key="1">
    <source>
        <dbReference type="ARBA" id="ARBA00022553"/>
    </source>
</evidence>
<keyword evidence="2" id="KW-0677">Repeat</keyword>
<proteinExistence type="predicted"/>
<sequence>NWRLQDVKSNFKANQDEVRRYVEQYTSRFCGIFTSWSGFDAQEIDTSPEFRALVLRYSQEHKPEFSAMFITWSEFGDQVHRYVKEHTSEFSNIFSGFRSQVRSYVQENTSEFSDIYLNWEGFEPQVREYVQKQESKFVELLPVKTKEIDTSSPEFRAMVLRYVEEHESEFASIFATWNIFSDYLQRYVKENTWEFTEIFSWSGVESQIRNYLRKNSEKFSAQLTVQAKEIDTSSPEVQANKSEFTAMFVTWNEFEDQVRRYVEEHTHRSSLASLCRGVDSKLKFGSIFEHTNTSLVTLDRLSMTAVATAHQQEIDQWLHDNRNDVESAAIGCTHQALLFQQTKQSVLLEEIQALESRLDESNKSAAASLTKLKAMESQIGVNQEALTYLQQVTSLETAVMSAGQQVMEKALQMSKVTDGVVLKAKKELSAEVHGTWSWVSQLADLNRLHTRNAADYQTFHHSAYELNAMLNSRASSSSSAIAAIPANGMLGSIKRINTVLTDNLAQFNRLWQLSVDLTQRSRAVVPLHLRFSTDAIPFAGKNVFKFDDGETVLEPGEQVTVIDNSQSYTWTVRRSDGSEVEVPSTCIWLPPADPQAVQLAIGLRRKLLNTWSQVLNSLRQWIAEFFDSYLTQMLKSPVGVAKKIKDAVTEFLNSLRQSSQTFLGVDDQFTDRIVKSIDKVLEKMTICEGPTASLVDRELIILQACLAKLQEHLNEWRHCSNEATEAETELQGRTALSKESSEVLVRIELLSQLQEESQSKFEELQRSMQNWRLQDVKSNFTANQRAPQPLFYDISSLSIMHSVTGRPAVSTRTLNVPDTSETDEQYNKRSEEKVTAELTVKKYNIDTSSSEFRALVQKYVEENKSDFAAIFRTWSEFKEQVRLYVEEHTSEFLNVFTKWSGFDDYVRKYVQQNQEKFITVPAVKTKEIDTSSSEFRALVQKYVEKNKTEFIALFVTWSEFEEQVRRYVEENTSKFSSIFFSWSGFERKVKQYVVKNEEKFATLLPVKTKEIDTSSSEFRALVQKYVEENKSDFAAIFSTWSEFKEQVRLYVEEHTSEFSNVFTKWSGFDDYVRKYVQQNQEKFITVPAVKTKEIDTSSSEFRALVQKYVEEHKTEFTAMFVTWSEFEEQVRRYVEENTSKFSSIFFSWSGFESKVKQYVVKNEDKFATLLPVKTKEIDTSSSEFLALVQKYVEENKSDFAAIFSTWSEFKEQVRLYVEEHTSEFSNVFTKWSGFDDYVRKYVQQNEEKFITVPAVKTKEIDTSSSEFRALVQKYVEENKSDFAAIFSTWSEFKEQVRLYVEEHTSEFSNVFTKWSGFDDYVRKYVQQNQEKFITVPAVKTKEIDTSSSEFRALVQKYVEEHKTEFTAMFVTWSEFEEQVRRYVEENTSKFSSIFFSWSGFDEKVRWYVESHVSKFSDIFVNWTGFEAKVQQYVMQNEEKFKILFDVKSTEPDLSSPEYRELVLKYIQENMSELFIIFTTWSGFTAQIRRYVQQHEDDFIKLLGCVRESKSSIHTGESLKISDTVKTTESSEYKSFGSRTETAPVGVQGIVSEATGSRAVNIGGSDGEMLDLSGSRTSRYSAFPGESYGTSDTVKTTESSEYKSFGSRTETAPVGVQGIVSEATGSRAVNIGGSDGEMLDLSGSRTSRYSAFPGESYGTSDTVKTTESSEYKSFGSRTETAPVGVQGIVSGATGSRAVNIGGSDGEMLDLSGSRTSRYSAFPGESYETEDDRKHEYKSFGSRTETAPVGVQGIVSEATGSRAVNIGGSDGEMLDLSGSRTSRYSAFPGESYGISDTVKTTESSEYKSFGSRTETAPVGVQGIVSGATGSRAVNIGGSDGEMLDLSGSRTSRYSAFPGESYGTSDTVKTTESSEYKSFGSRTETAPVGVQGIVSGATGSRAVNIGGSDGEMLDLSGSRTSRYSAFPGESYETSDTVKTTESSEYKSFGSRTETAPVGVQGIVSEATGSRAVNIGGSDGEMLDLSGSRTSRYSAFPGESYGISDTVKTTESSEYMSFGSRTETAPVGVQGIVSGATGSRAVNIGGSDGEMLDLSGSRTSRYSAFPGESYETSDTVKTTESSEYMSFGSRTETAPVGVQGIVSGATGSRAVNIGGSDGEMLDLSGSRTSRYSAFPGESYGTSDTVKTTESSEYKSFGSRTETAPVGVQGIVSGATGSRAVNIGGSDGEMLDLSGSRTSRYSAFPGESYETSDTVKTTESSEYKSFGSRTETAPVGVQGIVSEATGSRAVNIGGSDGEMLDLSGSRTSRYSAFPGESYGISDTVKTTESSEYMSFGSRTETAPVGVQGIVSEATGITRR</sequence>
<evidence type="ECO:0000259" key="5">
    <source>
        <dbReference type="Pfam" id="PF17902"/>
    </source>
</evidence>
<keyword evidence="1" id="KW-0597">Phosphoprotein</keyword>
<name>A0A1I8HNL6_9PLAT</name>
<feature type="compositionally biased region" description="Polar residues" evidence="4">
    <location>
        <begin position="1928"/>
        <end position="1939"/>
    </location>
</feature>
<organism evidence="6 7">
    <name type="scientific">Macrostomum lignano</name>
    <dbReference type="NCBI Taxonomy" id="282301"/>
    <lineage>
        <taxon>Eukaryota</taxon>
        <taxon>Metazoa</taxon>
        <taxon>Spiralia</taxon>
        <taxon>Lophotrochozoa</taxon>
        <taxon>Platyhelminthes</taxon>
        <taxon>Rhabditophora</taxon>
        <taxon>Macrostomorpha</taxon>
        <taxon>Macrostomida</taxon>
        <taxon>Macrostomidae</taxon>
        <taxon>Macrostomum</taxon>
    </lineage>
</organism>
<dbReference type="GO" id="GO:0045104">
    <property type="term" value="P:intermediate filament cytoskeleton organization"/>
    <property type="evidence" value="ECO:0007669"/>
    <property type="project" value="InterPro"/>
</dbReference>
<accession>A0A1I8HNL6</accession>
<evidence type="ECO:0000256" key="3">
    <source>
        <dbReference type="SAM" id="Coils"/>
    </source>
</evidence>
<dbReference type="InterPro" id="IPR043197">
    <property type="entry name" value="Plakin"/>
</dbReference>
<keyword evidence="3" id="KW-0175">Coiled coil</keyword>
<dbReference type="PANTHER" id="PTHR23169">
    <property type="entry name" value="ENVOPLAKIN"/>
    <property type="match status" value="1"/>
</dbReference>
<dbReference type="Pfam" id="PF17902">
    <property type="entry name" value="SH3_10"/>
    <property type="match status" value="1"/>
</dbReference>
<dbReference type="InterPro" id="IPR041615">
    <property type="entry name" value="Desmoplakin_SH3"/>
</dbReference>
<feature type="region of interest" description="Disordered" evidence="4">
    <location>
        <begin position="1921"/>
        <end position="1948"/>
    </location>
</feature>
<evidence type="ECO:0000313" key="7">
    <source>
        <dbReference type="WBParaSite" id="maker-uti_cns_0006964-snap-gene-0.1-mRNA-1"/>
    </source>
</evidence>
<feature type="domain" description="Desmoplakin SH3" evidence="5">
    <location>
        <begin position="526"/>
        <end position="590"/>
    </location>
</feature>
<reference evidence="7" key="1">
    <citation type="submission" date="2016-11" db="UniProtKB">
        <authorList>
            <consortium name="WormBaseParasite"/>
        </authorList>
    </citation>
    <scope>IDENTIFICATION</scope>
</reference>
<keyword evidence="6" id="KW-1185">Reference proteome</keyword>
<evidence type="ECO:0000256" key="4">
    <source>
        <dbReference type="SAM" id="MobiDB-lite"/>
    </source>
</evidence>
<dbReference type="Gene3D" id="1.20.58.60">
    <property type="match status" value="1"/>
</dbReference>
<dbReference type="WBParaSite" id="maker-uti_cns_0006964-snap-gene-0.1-mRNA-1">
    <property type="protein sequence ID" value="maker-uti_cns_0006964-snap-gene-0.1-mRNA-1"/>
    <property type="gene ID" value="maker-uti_cns_0006964-snap-gene-0.1"/>
</dbReference>
<feature type="compositionally biased region" description="Polar residues" evidence="4">
    <location>
        <begin position="1587"/>
        <end position="1598"/>
    </location>
</feature>
<evidence type="ECO:0000313" key="6">
    <source>
        <dbReference type="Proteomes" id="UP000095280"/>
    </source>
</evidence>
<feature type="coiled-coil region" evidence="3">
    <location>
        <begin position="747"/>
        <end position="774"/>
    </location>
</feature>
<feature type="region of interest" description="Disordered" evidence="4">
    <location>
        <begin position="1582"/>
        <end position="1607"/>
    </location>
</feature>